<dbReference type="RefSeq" id="WP_137975858.1">
    <property type="nucleotide sequence ID" value="NZ_BAAASO010000074.1"/>
</dbReference>
<evidence type="ECO:0000313" key="3">
    <source>
        <dbReference type="Proteomes" id="UP000301309"/>
    </source>
</evidence>
<evidence type="ECO:0000256" key="1">
    <source>
        <dbReference type="SAM" id="MobiDB-lite"/>
    </source>
</evidence>
<dbReference type="InterPro" id="IPR002347">
    <property type="entry name" value="SDR_fam"/>
</dbReference>
<organism evidence="2 3">
    <name type="scientific">Streptomyces violaceusniger</name>
    <dbReference type="NCBI Taxonomy" id="68280"/>
    <lineage>
        <taxon>Bacteria</taxon>
        <taxon>Bacillati</taxon>
        <taxon>Actinomycetota</taxon>
        <taxon>Actinomycetes</taxon>
        <taxon>Kitasatosporales</taxon>
        <taxon>Streptomycetaceae</taxon>
        <taxon>Streptomyces</taxon>
        <taxon>Streptomyces violaceusniger group</taxon>
    </lineage>
</organism>
<gene>
    <name evidence="2" type="ORF">SVIO_003810</name>
</gene>
<dbReference type="InterPro" id="IPR036291">
    <property type="entry name" value="NAD(P)-bd_dom_sf"/>
</dbReference>
<accession>A0A4D4KTM7</accession>
<dbReference type="Proteomes" id="UP000301309">
    <property type="component" value="Unassembled WGS sequence"/>
</dbReference>
<reference evidence="2 3" key="1">
    <citation type="journal article" date="2020" name="Int. J. Syst. Evol. Microbiol.">
        <title>Reclassification of Streptomyces castelarensis and Streptomyces sporoclivatus as later heterotypic synonyms of Streptomyces antimycoticus.</title>
        <authorList>
            <person name="Komaki H."/>
            <person name="Tamura T."/>
        </authorList>
    </citation>
    <scope>NUCLEOTIDE SEQUENCE [LARGE SCALE GENOMIC DNA]</scope>
    <source>
        <strain evidence="2 3">NBRC 13459</strain>
    </source>
</reference>
<evidence type="ECO:0008006" key="4">
    <source>
        <dbReference type="Google" id="ProtNLM"/>
    </source>
</evidence>
<proteinExistence type="predicted"/>
<name>A0A4D4KTM7_STRVO</name>
<dbReference type="AlphaFoldDB" id="A0A4D4KTM7"/>
<sequence length="110" mass="11653">MIGGNVYVATKAALEAHTLTSPPNSTDTGVTVNAFRPGTVDTAMQATIRQKGAGQLDEPTYTRFVRNHEEGRLITPERSARSLVDRLGGDASGQIWDASDADRGSAPVPD</sequence>
<dbReference type="Pfam" id="PF00106">
    <property type="entry name" value="adh_short"/>
    <property type="match status" value="1"/>
</dbReference>
<dbReference type="Gene3D" id="3.40.50.720">
    <property type="entry name" value="NAD(P)-binding Rossmann-like Domain"/>
    <property type="match status" value="1"/>
</dbReference>
<dbReference type="OrthoDB" id="9781117at2"/>
<protein>
    <recommendedName>
        <fullName evidence="4">Short-chain dehydrogenase/reductase SDR</fullName>
    </recommendedName>
</protein>
<dbReference type="SUPFAM" id="SSF51735">
    <property type="entry name" value="NAD(P)-binding Rossmann-fold domains"/>
    <property type="match status" value="1"/>
</dbReference>
<comment type="caution">
    <text evidence="2">The sequence shown here is derived from an EMBL/GenBank/DDBJ whole genome shotgun (WGS) entry which is preliminary data.</text>
</comment>
<evidence type="ECO:0000313" key="2">
    <source>
        <dbReference type="EMBL" id="GDY49758.1"/>
    </source>
</evidence>
<feature type="region of interest" description="Disordered" evidence="1">
    <location>
        <begin position="89"/>
        <end position="110"/>
    </location>
</feature>
<dbReference type="EMBL" id="BJHW01000001">
    <property type="protein sequence ID" value="GDY49758.1"/>
    <property type="molecule type" value="Genomic_DNA"/>
</dbReference>
<keyword evidence="3" id="KW-1185">Reference proteome</keyword>